<dbReference type="SUPFAM" id="SSF88946">
    <property type="entry name" value="Sigma2 domain of RNA polymerase sigma factors"/>
    <property type="match status" value="1"/>
</dbReference>
<dbReference type="GO" id="GO:0003677">
    <property type="term" value="F:DNA binding"/>
    <property type="evidence" value="ECO:0007669"/>
    <property type="project" value="UniProtKB-KW"/>
</dbReference>
<dbReference type="Gene3D" id="1.10.10.10">
    <property type="entry name" value="Winged helix-like DNA-binding domain superfamily/Winged helix DNA-binding domain"/>
    <property type="match status" value="1"/>
</dbReference>
<dbReference type="InterPro" id="IPR036388">
    <property type="entry name" value="WH-like_DNA-bd_sf"/>
</dbReference>
<keyword evidence="3 6" id="KW-0731">Sigma factor</keyword>
<evidence type="ECO:0000313" key="9">
    <source>
        <dbReference type="EMBL" id="RJG17849.1"/>
    </source>
</evidence>
<dbReference type="Proteomes" id="UP000266177">
    <property type="component" value="Unassembled WGS sequence"/>
</dbReference>
<dbReference type="CDD" id="cd06171">
    <property type="entry name" value="Sigma70_r4"/>
    <property type="match status" value="1"/>
</dbReference>
<dbReference type="GO" id="GO:0006950">
    <property type="term" value="P:response to stress"/>
    <property type="evidence" value="ECO:0007669"/>
    <property type="project" value="UniProtKB-ARBA"/>
</dbReference>
<feature type="domain" description="RNA polymerase sigma factor 70 region 4 type 2" evidence="8">
    <location>
        <begin position="118"/>
        <end position="167"/>
    </location>
</feature>
<dbReference type="PANTHER" id="PTHR43133">
    <property type="entry name" value="RNA POLYMERASE ECF-TYPE SIGMA FACTO"/>
    <property type="match status" value="1"/>
</dbReference>
<dbReference type="InterPro" id="IPR013325">
    <property type="entry name" value="RNA_pol_sigma_r2"/>
</dbReference>
<dbReference type="Gene3D" id="1.10.1740.10">
    <property type="match status" value="1"/>
</dbReference>
<dbReference type="Pfam" id="PF04542">
    <property type="entry name" value="Sigma70_r2"/>
    <property type="match status" value="1"/>
</dbReference>
<dbReference type="InterPro" id="IPR013249">
    <property type="entry name" value="RNA_pol_sigma70_r4_t2"/>
</dbReference>
<feature type="domain" description="RNA polymerase sigma-70 region 2" evidence="7">
    <location>
        <begin position="14"/>
        <end position="81"/>
    </location>
</feature>
<dbReference type="InterPro" id="IPR014284">
    <property type="entry name" value="RNA_pol_sigma-70_dom"/>
</dbReference>
<dbReference type="InterPro" id="IPR000838">
    <property type="entry name" value="RNA_pol_sigma70_ECF_CS"/>
</dbReference>
<dbReference type="EMBL" id="QYZD01000045">
    <property type="protein sequence ID" value="RJG17849.1"/>
    <property type="molecule type" value="Genomic_DNA"/>
</dbReference>
<protein>
    <recommendedName>
        <fullName evidence="6">RNA polymerase sigma factor</fullName>
    </recommendedName>
</protein>
<evidence type="ECO:0000259" key="8">
    <source>
        <dbReference type="Pfam" id="PF08281"/>
    </source>
</evidence>
<dbReference type="Pfam" id="PF08281">
    <property type="entry name" value="Sigma70_r4_2"/>
    <property type="match status" value="1"/>
</dbReference>
<evidence type="ECO:0000256" key="3">
    <source>
        <dbReference type="ARBA" id="ARBA00023082"/>
    </source>
</evidence>
<keyword evidence="4 6" id="KW-0238">DNA-binding</keyword>
<dbReference type="PANTHER" id="PTHR43133:SF60">
    <property type="entry name" value="RNA POLYMERASE SIGMA FACTOR SIGV"/>
    <property type="match status" value="1"/>
</dbReference>
<dbReference type="PROSITE" id="PS01063">
    <property type="entry name" value="SIGMA70_ECF"/>
    <property type="match status" value="1"/>
</dbReference>
<evidence type="ECO:0000256" key="2">
    <source>
        <dbReference type="ARBA" id="ARBA00023015"/>
    </source>
</evidence>
<comment type="similarity">
    <text evidence="1 6">Belongs to the sigma-70 factor family. ECF subfamily.</text>
</comment>
<dbReference type="AlphaFoldDB" id="A0A3A3GAT6"/>
<sequence length="183" mass="21349">MSSEALVQENQRSMFEMFYERVYSTAYMIIKDSHLAQDITQETFMKAFSQIHTLHDDSKLGAWLQSIAARTSLDYLRKRNRWNDIASEDTVLDIELAKDFDSQLSVEQKVELKIIVDEIYSYLKKLKPEYRKVIILKYIHHMKNAEIAAATNANESTVKSRLKRAKAILRKSMETCCDEETGR</sequence>
<dbReference type="InterPro" id="IPR007627">
    <property type="entry name" value="RNA_pol_sigma70_r2"/>
</dbReference>
<keyword evidence="5 6" id="KW-0804">Transcription</keyword>
<dbReference type="RefSeq" id="WP_119796438.1">
    <property type="nucleotide sequence ID" value="NZ_QYZD01000045.1"/>
</dbReference>
<reference evidence="9 10" key="1">
    <citation type="submission" date="2018-09" db="EMBL/GenBank/DDBJ databases">
        <title>Paenibacillus SK2017-BO5.</title>
        <authorList>
            <person name="Piskunova J.V."/>
            <person name="Dubiley S.A."/>
            <person name="Severinov K.V."/>
        </authorList>
    </citation>
    <scope>NUCLEOTIDE SEQUENCE [LARGE SCALE GENOMIC DNA]</scope>
    <source>
        <strain evidence="9 10">BO5</strain>
    </source>
</reference>
<proteinExistence type="inferred from homology"/>
<evidence type="ECO:0000256" key="6">
    <source>
        <dbReference type="RuleBase" id="RU000716"/>
    </source>
</evidence>
<gene>
    <name evidence="9" type="ORF">DQX05_27295</name>
</gene>
<evidence type="ECO:0000256" key="4">
    <source>
        <dbReference type="ARBA" id="ARBA00023125"/>
    </source>
</evidence>
<evidence type="ECO:0000313" key="10">
    <source>
        <dbReference type="Proteomes" id="UP000266177"/>
    </source>
</evidence>
<comment type="caution">
    <text evidence="9">The sequence shown here is derived from an EMBL/GenBank/DDBJ whole genome shotgun (WGS) entry which is preliminary data.</text>
</comment>
<evidence type="ECO:0000256" key="1">
    <source>
        <dbReference type="ARBA" id="ARBA00010641"/>
    </source>
</evidence>
<dbReference type="SUPFAM" id="SSF88659">
    <property type="entry name" value="Sigma3 and sigma4 domains of RNA polymerase sigma factors"/>
    <property type="match status" value="1"/>
</dbReference>
<accession>A0A3A3GAT6</accession>
<dbReference type="NCBIfam" id="TIGR02937">
    <property type="entry name" value="sigma70-ECF"/>
    <property type="match status" value="1"/>
</dbReference>
<evidence type="ECO:0000259" key="7">
    <source>
        <dbReference type="Pfam" id="PF04542"/>
    </source>
</evidence>
<keyword evidence="2 6" id="KW-0805">Transcription regulation</keyword>
<dbReference type="InterPro" id="IPR039425">
    <property type="entry name" value="RNA_pol_sigma-70-like"/>
</dbReference>
<dbReference type="GO" id="GO:0016987">
    <property type="term" value="F:sigma factor activity"/>
    <property type="evidence" value="ECO:0007669"/>
    <property type="project" value="UniProtKB-KW"/>
</dbReference>
<dbReference type="OrthoDB" id="188761at2"/>
<name>A0A3A3GAT6_PANTH</name>
<dbReference type="GO" id="GO:0006352">
    <property type="term" value="P:DNA-templated transcription initiation"/>
    <property type="evidence" value="ECO:0007669"/>
    <property type="project" value="InterPro"/>
</dbReference>
<dbReference type="InterPro" id="IPR013324">
    <property type="entry name" value="RNA_pol_sigma_r3/r4-like"/>
</dbReference>
<evidence type="ECO:0000256" key="5">
    <source>
        <dbReference type="ARBA" id="ARBA00023163"/>
    </source>
</evidence>
<organism evidence="9 10">
    <name type="scientific">Paenibacillus thiaminolyticus</name>
    <name type="common">Bacillus thiaminolyticus</name>
    <dbReference type="NCBI Taxonomy" id="49283"/>
    <lineage>
        <taxon>Bacteria</taxon>
        <taxon>Bacillati</taxon>
        <taxon>Bacillota</taxon>
        <taxon>Bacilli</taxon>
        <taxon>Bacillales</taxon>
        <taxon>Paenibacillaceae</taxon>
        <taxon>Paenibacillus</taxon>
    </lineage>
</organism>